<dbReference type="GO" id="GO:0005634">
    <property type="term" value="C:nucleus"/>
    <property type="evidence" value="ECO:0007669"/>
    <property type="project" value="UniProtKB-SubCell"/>
</dbReference>
<protein>
    <recommendedName>
        <fullName evidence="3">Ashwin</fullName>
    </recommendedName>
</protein>
<accession>A0A3S1CEB1</accession>
<evidence type="ECO:0000256" key="5">
    <source>
        <dbReference type="SAM" id="MobiDB-lite"/>
    </source>
</evidence>
<feature type="compositionally biased region" description="Polar residues" evidence="5">
    <location>
        <begin position="152"/>
        <end position="167"/>
    </location>
</feature>
<dbReference type="GO" id="GO:0048598">
    <property type="term" value="P:embryonic morphogenesis"/>
    <property type="evidence" value="ECO:0007669"/>
    <property type="project" value="InterPro"/>
</dbReference>
<comment type="caution">
    <text evidence="6">The sequence shown here is derived from an EMBL/GenBank/DDBJ whole genome shotgun (WGS) entry which is preliminary data.</text>
</comment>
<proteinExistence type="inferred from homology"/>
<evidence type="ECO:0000256" key="3">
    <source>
        <dbReference type="ARBA" id="ARBA00015134"/>
    </source>
</evidence>
<dbReference type="InterPro" id="IPR024887">
    <property type="entry name" value="Ashwin"/>
</dbReference>
<dbReference type="EMBL" id="RQTK01000034">
    <property type="protein sequence ID" value="RUS90347.1"/>
    <property type="molecule type" value="Genomic_DNA"/>
</dbReference>
<sequence>MAAPSSKDSSSNDYFMYPDLLSKDGLLHVLRQRYLSCLHDDLESLEKEALVDLYNRYILPLPQRTYRPNKAGQVMTRCQKMLDRKRKITFPDVVERNSSAKKACVEETSSGLINHQRSPLPSGDRLKPPPSCINFERKRVKLKPCIKMLTDGNETPTSSKSELADTNGNKKKSNTSPPSQQDSSSPKKKKLVPISWP</sequence>
<evidence type="ECO:0000256" key="2">
    <source>
        <dbReference type="ARBA" id="ARBA00007855"/>
    </source>
</evidence>
<evidence type="ECO:0000256" key="1">
    <source>
        <dbReference type="ARBA" id="ARBA00004123"/>
    </source>
</evidence>
<keyword evidence="4" id="KW-0539">Nucleus</keyword>
<name>A0A3S1CEB1_ELYCH</name>
<dbReference type="Pfam" id="PF15323">
    <property type="entry name" value="Ashwin"/>
    <property type="match status" value="1"/>
</dbReference>
<evidence type="ECO:0000256" key="4">
    <source>
        <dbReference type="ARBA" id="ARBA00023242"/>
    </source>
</evidence>
<comment type="subcellular location">
    <subcellularLocation>
        <location evidence="1">Nucleus</location>
    </subcellularLocation>
</comment>
<feature type="region of interest" description="Disordered" evidence="5">
    <location>
        <begin position="149"/>
        <end position="197"/>
    </location>
</feature>
<feature type="compositionally biased region" description="Polar residues" evidence="5">
    <location>
        <begin position="107"/>
        <end position="119"/>
    </location>
</feature>
<dbReference type="STRING" id="188477.A0A3S1CEB1"/>
<comment type="similarity">
    <text evidence="2">Belongs to the ashwin family.</text>
</comment>
<dbReference type="PANTHER" id="PTHR28359">
    <property type="entry name" value="ASHWIN"/>
    <property type="match status" value="1"/>
</dbReference>
<dbReference type="Proteomes" id="UP000271974">
    <property type="component" value="Unassembled WGS sequence"/>
</dbReference>
<dbReference type="GO" id="GO:0072669">
    <property type="term" value="C:tRNA-splicing ligase complex"/>
    <property type="evidence" value="ECO:0007669"/>
    <property type="project" value="InterPro"/>
</dbReference>
<reference evidence="6 7" key="1">
    <citation type="submission" date="2019-01" db="EMBL/GenBank/DDBJ databases">
        <title>A draft genome assembly of the solar-powered sea slug Elysia chlorotica.</title>
        <authorList>
            <person name="Cai H."/>
            <person name="Li Q."/>
            <person name="Fang X."/>
            <person name="Li J."/>
            <person name="Curtis N.E."/>
            <person name="Altenburger A."/>
            <person name="Shibata T."/>
            <person name="Feng M."/>
            <person name="Maeda T."/>
            <person name="Schwartz J.A."/>
            <person name="Shigenobu S."/>
            <person name="Lundholm N."/>
            <person name="Nishiyama T."/>
            <person name="Yang H."/>
            <person name="Hasebe M."/>
            <person name="Li S."/>
            <person name="Pierce S.K."/>
            <person name="Wang J."/>
        </authorList>
    </citation>
    <scope>NUCLEOTIDE SEQUENCE [LARGE SCALE GENOMIC DNA]</scope>
    <source>
        <strain evidence="6">EC2010</strain>
        <tissue evidence="6">Whole organism of an adult</tissue>
    </source>
</reference>
<gene>
    <name evidence="6" type="ORF">EGW08_001842</name>
</gene>
<dbReference type="AlphaFoldDB" id="A0A3S1CEB1"/>
<dbReference type="OrthoDB" id="10071059at2759"/>
<keyword evidence="7" id="KW-1185">Reference proteome</keyword>
<organism evidence="6 7">
    <name type="scientific">Elysia chlorotica</name>
    <name type="common">Eastern emerald elysia</name>
    <name type="synonym">Sea slug</name>
    <dbReference type="NCBI Taxonomy" id="188477"/>
    <lineage>
        <taxon>Eukaryota</taxon>
        <taxon>Metazoa</taxon>
        <taxon>Spiralia</taxon>
        <taxon>Lophotrochozoa</taxon>
        <taxon>Mollusca</taxon>
        <taxon>Gastropoda</taxon>
        <taxon>Heterobranchia</taxon>
        <taxon>Euthyneura</taxon>
        <taxon>Panpulmonata</taxon>
        <taxon>Sacoglossa</taxon>
        <taxon>Placobranchoidea</taxon>
        <taxon>Plakobranchidae</taxon>
        <taxon>Elysia</taxon>
    </lineage>
</organism>
<evidence type="ECO:0000313" key="7">
    <source>
        <dbReference type="Proteomes" id="UP000271974"/>
    </source>
</evidence>
<feature type="region of interest" description="Disordered" evidence="5">
    <location>
        <begin position="106"/>
        <end position="130"/>
    </location>
</feature>
<dbReference type="PANTHER" id="PTHR28359:SF1">
    <property type="entry name" value="ASHWIN"/>
    <property type="match status" value="1"/>
</dbReference>
<evidence type="ECO:0000313" key="6">
    <source>
        <dbReference type="EMBL" id="RUS90347.1"/>
    </source>
</evidence>